<organism evidence="2 3">
    <name type="scientific">Actinomadura alba</name>
    <dbReference type="NCBI Taxonomy" id="406431"/>
    <lineage>
        <taxon>Bacteria</taxon>
        <taxon>Bacillati</taxon>
        <taxon>Actinomycetota</taxon>
        <taxon>Actinomycetes</taxon>
        <taxon>Streptosporangiales</taxon>
        <taxon>Thermomonosporaceae</taxon>
        <taxon>Actinomadura</taxon>
    </lineage>
</organism>
<accession>A0ABR7LZU9</accession>
<evidence type="ECO:0000256" key="1">
    <source>
        <dbReference type="SAM" id="Phobius"/>
    </source>
</evidence>
<protein>
    <recommendedName>
        <fullName evidence="4">Integral membrane protein</fullName>
    </recommendedName>
</protein>
<feature type="transmembrane region" description="Helical" evidence="1">
    <location>
        <begin position="93"/>
        <end position="110"/>
    </location>
</feature>
<evidence type="ECO:0000313" key="2">
    <source>
        <dbReference type="EMBL" id="MBC6470390.1"/>
    </source>
</evidence>
<dbReference type="Proteomes" id="UP000805614">
    <property type="component" value="Unassembled WGS sequence"/>
</dbReference>
<proteinExistence type="predicted"/>
<dbReference type="EMBL" id="JABVEC010000040">
    <property type="protein sequence ID" value="MBC6470390.1"/>
    <property type="molecule type" value="Genomic_DNA"/>
</dbReference>
<feature type="transmembrane region" description="Helical" evidence="1">
    <location>
        <begin position="34"/>
        <end position="54"/>
    </location>
</feature>
<sequence length="121" mass="12580">MIDGLATAIIVISLAAAAWTLVPAARDRPIGWSHLAALAVVELALLVQVVFAVVKLAGGEQPRELAVFIGYLVGSLIVLPIGGFLGAAERTRWGAVVAGVACLVVPVLVMRMQQIWQGTVG</sequence>
<reference evidence="2 3" key="1">
    <citation type="submission" date="2020-06" db="EMBL/GenBank/DDBJ databases">
        <title>Actinomadura xiongansis sp. nov., isolated from soil of Baiyangdian.</title>
        <authorList>
            <person name="Zhang X."/>
        </authorList>
    </citation>
    <scope>NUCLEOTIDE SEQUENCE [LARGE SCALE GENOMIC DNA]</scope>
    <source>
        <strain evidence="2 3">HBUM206468</strain>
    </source>
</reference>
<dbReference type="RefSeq" id="WP_187247429.1">
    <property type="nucleotide sequence ID" value="NZ_BAAAOK010000001.1"/>
</dbReference>
<gene>
    <name evidence="2" type="ORF">HKK74_33595</name>
</gene>
<feature type="transmembrane region" description="Helical" evidence="1">
    <location>
        <begin position="66"/>
        <end position="87"/>
    </location>
</feature>
<name>A0ABR7LZU9_9ACTN</name>
<evidence type="ECO:0008006" key="4">
    <source>
        <dbReference type="Google" id="ProtNLM"/>
    </source>
</evidence>
<keyword evidence="1" id="KW-0472">Membrane</keyword>
<keyword evidence="3" id="KW-1185">Reference proteome</keyword>
<comment type="caution">
    <text evidence="2">The sequence shown here is derived from an EMBL/GenBank/DDBJ whole genome shotgun (WGS) entry which is preliminary data.</text>
</comment>
<keyword evidence="1" id="KW-1133">Transmembrane helix</keyword>
<keyword evidence="1" id="KW-0812">Transmembrane</keyword>
<evidence type="ECO:0000313" key="3">
    <source>
        <dbReference type="Proteomes" id="UP000805614"/>
    </source>
</evidence>